<dbReference type="RefSeq" id="WP_379982527.1">
    <property type="nucleotide sequence ID" value="NZ_JBHUMO010000060.1"/>
</dbReference>
<evidence type="ECO:0000313" key="1">
    <source>
        <dbReference type="EMBL" id="MFD2729820.1"/>
    </source>
</evidence>
<protein>
    <submittedName>
        <fullName evidence="1">Uncharacterized protein</fullName>
    </submittedName>
</protein>
<keyword evidence="2" id="KW-1185">Reference proteome</keyword>
<dbReference type="EMBL" id="JBHUMO010000060">
    <property type="protein sequence ID" value="MFD2729820.1"/>
    <property type="molecule type" value="Genomic_DNA"/>
</dbReference>
<dbReference type="Proteomes" id="UP001597427">
    <property type="component" value="Unassembled WGS sequence"/>
</dbReference>
<comment type="caution">
    <text evidence="1">The sequence shown here is derived from an EMBL/GenBank/DDBJ whole genome shotgun (WGS) entry which is preliminary data.</text>
</comment>
<gene>
    <name evidence="1" type="ORF">ACFSR0_10375</name>
</gene>
<name>A0ABW5TKL3_9ENTE</name>
<evidence type="ECO:0000313" key="2">
    <source>
        <dbReference type="Proteomes" id="UP001597427"/>
    </source>
</evidence>
<organism evidence="1 2">
    <name type="scientific">Enterococcus camelliae</name>
    <dbReference type="NCBI Taxonomy" id="453959"/>
    <lineage>
        <taxon>Bacteria</taxon>
        <taxon>Bacillati</taxon>
        <taxon>Bacillota</taxon>
        <taxon>Bacilli</taxon>
        <taxon>Lactobacillales</taxon>
        <taxon>Enterococcaceae</taxon>
        <taxon>Enterococcus</taxon>
    </lineage>
</organism>
<sequence length="55" mass="6234">MNSGRTYLWVESTDFIAYADEQILRLHQSPDSVVGTAKVANLFPEKKNSLHKDLV</sequence>
<proteinExistence type="predicted"/>
<accession>A0ABW5TKL3</accession>
<reference evidence="2" key="1">
    <citation type="journal article" date="2019" name="Int. J. Syst. Evol. Microbiol.">
        <title>The Global Catalogue of Microorganisms (GCM) 10K type strain sequencing project: providing services to taxonomists for standard genome sequencing and annotation.</title>
        <authorList>
            <consortium name="The Broad Institute Genomics Platform"/>
            <consortium name="The Broad Institute Genome Sequencing Center for Infectious Disease"/>
            <person name="Wu L."/>
            <person name="Ma J."/>
        </authorList>
    </citation>
    <scope>NUCLEOTIDE SEQUENCE [LARGE SCALE GENOMIC DNA]</scope>
    <source>
        <strain evidence="2">TISTR 932</strain>
    </source>
</reference>